<organism evidence="4 5">
    <name type="scientific">Pusillimonas minor</name>
    <dbReference type="NCBI Taxonomy" id="2697024"/>
    <lineage>
        <taxon>Bacteria</taxon>
        <taxon>Pseudomonadati</taxon>
        <taxon>Pseudomonadota</taxon>
        <taxon>Betaproteobacteria</taxon>
        <taxon>Burkholderiales</taxon>
        <taxon>Alcaligenaceae</taxon>
        <taxon>Pusillimonas</taxon>
    </lineage>
</organism>
<dbReference type="RefSeq" id="WP_185780753.1">
    <property type="nucleotide sequence ID" value="NZ_JACJUU010000023.1"/>
</dbReference>
<reference evidence="4 5" key="1">
    <citation type="submission" date="2020-08" db="EMBL/GenBank/DDBJ databases">
        <title>Paraeoetvoesia sp. YC-7-48 draft genome sequence.</title>
        <authorList>
            <person name="Yao L."/>
        </authorList>
    </citation>
    <scope>NUCLEOTIDE SEQUENCE [LARGE SCALE GENOMIC DNA]</scope>
    <source>
        <strain evidence="5">YC-7-48</strain>
    </source>
</reference>
<name>A0A842HSB8_9BURK</name>
<dbReference type="InterPro" id="IPR007470">
    <property type="entry name" value="HemX"/>
</dbReference>
<comment type="caution">
    <text evidence="4">The sequence shown here is derived from an EMBL/GenBank/DDBJ whole genome shotgun (WGS) entry which is preliminary data.</text>
</comment>
<feature type="compositionally biased region" description="Low complexity" evidence="2">
    <location>
        <begin position="403"/>
        <end position="491"/>
    </location>
</feature>
<keyword evidence="3" id="KW-1133">Transmembrane helix</keyword>
<feature type="compositionally biased region" description="Polar residues" evidence="2">
    <location>
        <begin position="1"/>
        <end position="11"/>
    </location>
</feature>
<evidence type="ECO:0000313" key="5">
    <source>
        <dbReference type="Proteomes" id="UP000545386"/>
    </source>
</evidence>
<dbReference type="AlphaFoldDB" id="A0A842HSB8"/>
<protein>
    <submittedName>
        <fullName evidence="4">Uroporphyrinogen-III C-methyltransferase</fullName>
    </submittedName>
</protein>
<evidence type="ECO:0000256" key="1">
    <source>
        <dbReference type="SAM" id="Coils"/>
    </source>
</evidence>
<evidence type="ECO:0000256" key="3">
    <source>
        <dbReference type="SAM" id="Phobius"/>
    </source>
</evidence>
<dbReference type="PANTHER" id="PTHR38043:SF1">
    <property type="entry name" value="PROTEIN HEMX"/>
    <property type="match status" value="1"/>
</dbReference>
<feature type="region of interest" description="Disordered" evidence="2">
    <location>
        <begin position="395"/>
        <end position="491"/>
    </location>
</feature>
<feature type="coiled-coil region" evidence="1">
    <location>
        <begin position="104"/>
        <end position="131"/>
    </location>
</feature>
<keyword evidence="4" id="KW-0808">Transferase</keyword>
<dbReference type="PANTHER" id="PTHR38043">
    <property type="entry name" value="PROTEIN HEMX"/>
    <property type="match status" value="1"/>
</dbReference>
<keyword evidence="5" id="KW-1185">Reference proteome</keyword>
<proteinExistence type="predicted"/>
<dbReference type="EMBL" id="JACJUU010000023">
    <property type="protein sequence ID" value="MBC2771143.1"/>
    <property type="molecule type" value="Genomic_DNA"/>
</dbReference>
<dbReference type="Pfam" id="PF04375">
    <property type="entry name" value="HemX"/>
    <property type="match status" value="1"/>
</dbReference>
<feature type="compositionally biased region" description="Low complexity" evidence="2">
    <location>
        <begin position="21"/>
        <end position="39"/>
    </location>
</feature>
<feature type="region of interest" description="Disordered" evidence="2">
    <location>
        <begin position="1"/>
        <end position="44"/>
    </location>
</feature>
<dbReference type="GO" id="GO:0008168">
    <property type="term" value="F:methyltransferase activity"/>
    <property type="evidence" value="ECO:0007669"/>
    <property type="project" value="UniProtKB-KW"/>
</dbReference>
<feature type="region of interest" description="Disordered" evidence="2">
    <location>
        <begin position="241"/>
        <end position="261"/>
    </location>
</feature>
<keyword evidence="3" id="KW-0472">Membrane</keyword>
<keyword evidence="1" id="KW-0175">Coiled coil</keyword>
<gene>
    <name evidence="4" type="ORF">GTU67_14665</name>
</gene>
<keyword evidence="3" id="KW-0812">Transmembrane</keyword>
<keyword evidence="4" id="KW-0489">Methyltransferase</keyword>
<evidence type="ECO:0000313" key="4">
    <source>
        <dbReference type="EMBL" id="MBC2771143.1"/>
    </source>
</evidence>
<sequence>MTEPKASSSADQAPGDKAQDKSTAPGNAAKAAPASPAASKGRKGSGGTLVIVVLLVLVVALGGVAWFQYQTWQKSHQSMASQLAQSTAAAGQADQLARQAQAVASAQADQLTQLQAQVGELQAQIGSLDQAFQVLTDSGSDLVLLNDIDHLVSIANQQILLGGNVANAVVALETAQARLARANRPALASLQQTLNGDLERLRAAATVDVASVSRQLEQLGGLLNQAPLLVPDDAVPRVDTSERDAALKPSQAAPDFQSDPNAPWWRNGLDAGAHWAAQAWGVLRHDLAGFISVRRVDNESALLISPDQADQLRLTLRLRLMTAQLALMMRQPEVWKTEMLSVGQVLQSHFDKQSPLTQRAALLASRLADTPVDAKLPAPAQTLQVLEALRQESAQAIERRRSPSSIDSSQPQAAPAQPDASSSDTAAPSQGENAGPAALPAPSAPDQGAAAPLAPAQAPSASPAASDPAAQPAAEASSVSAVHSALAAVQG</sequence>
<accession>A0A842HSB8</accession>
<feature type="transmembrane region" description="Helical" evidence="3">
    <location>
        <begin position="49"/>
        <end position="69"/>
    </location>
</feature>
<dbReference type="Proteomes" id="UP000545386">
    <property type="component" value="Unassembled WGS sequence"/>
</dbReference>
<evidence type="ECO:0000256" key="2">
    <source>
        <dbReference type="SAM" id="MobiDB-lite"/>
    </source>
</evidence>
<dbReference type="GO" id="GO:0032259">
    <property type="term" value="P:methylation"/>
    <property type="evidence" value="ECO:0007669"/>
    <property type="project" value="UniProtKB-KW"/>
</dbReference>